<dbReference type="RefSeq" id="WP_211783454.1">
    <property type="nucleotide sequence ID" value="NZ_CP047289.1"/>
</dbReference>
<dbReference type="Proteomes" id="UP000679284">
    <property type="component" value="Chromosome"/>
</dbReference>
<dbReference type="AlphaFoldDB" id="A0A8J8MTK0"/>
<evidence type="ECO:0000313" key="2">
    <source>
        <dbReference type="Proteomes" id="UP000679284"/>
    </source>
</evidence>
<name>A0A8J8MTK0_9RHOB</name>
<dbReference type="InterPro" id="IPR027417">
    <property type="entry name" value="P-loop_NTPase"/>
</dbReference>
<dbReference type="KEGG" id="fap:GR316_08095"/>
<accession>A0A8J8MTK0</accession>
<evidence type="ECO:0008006" key="3">
    <source>
        <dbReference type="Google" id="ProtNLM"/>
    </source>
</evidence>
<proteinExistence type="predicted"/>
<dbReference type="Gene3D" id="3.40.50.300">
    <property type="entry name" value="P-loop containing nucleotide triphosphate hydrolases"/>
    <property type="match status" value="1"/>
</dbReference>
<keyword evidence="2" id="KW-1185">Reference proteome</keyword>
<dbReference type="SUPFAM" id="SSF52540">
    <property type="entry name" value="P-loop containing nucleoside triphosphate hydrolases"/>
    <property type="match status" value="1"/>
</dbReference>
<sequence>MPTSDLIFIIGRQRSGTTVFRRLLARHGALDCDEIFHGNLNARHRFYGFVRDRAAQDPAMVHPEHHAFLFRKYIERQREVAAGRKLAMDVKYFGLNLIPQREDVDSRSPFIVSFLQESQAHVVHLVRRNKLRIFVSEEMATMTGRWSAETAGDLVTRKPALEIDVRRAVTAIRTLLQQDRRVGALLDAVPQVERVFYDEMFDAEGHFQPPVRRLAARMMDIPEASSQPDNLKMNPERLRDLVANYDDLARALQGTAHEWMLTDPN</sequence>
<dbReference type="EMBL" id="CP047289">
    <property type="protein sequence ID" value="QUS36234.1"/>
    <property type="molecule type" value="Genomic_DNA"/>
</dbReference>
<reference evidence="1" key="1">
    <citation type="submission" date="2020-01" db="EMBL/GenBank/DDBJ databases">
        <authorList>
            <person name="Yang Y."/>
            <person name="Kwon Y.M."/>
        </authorList>
    </citation>
    <scope>NUCLEOTIDE SEQUENCE</scope>
    <source>
        <strain evidence="1">PG104</strain>
    </source>
</reference>
<organism evidence="1 2">
    <name type="scientific">Falsirhodobacter algicola</name>
    <dbReference type="NCBI Taxonomy" id="2692330"/>
    <lineage>
        <taxon>Bacteria</taxon>
        <taxon>Pseudomonadati</taxon>
        <taxon>Pseudomonadota</taxon>
        <taxon>Alphaproteobacteria</taxon>
        <taxon>Rhodobacterales</taxon>
        <taxon>Paracoccaceae</taxon>
        <taxon>Falsirhodobacter</taxon>
    </lineage>
</organism>
<evidence type="ECO:0000313" key="1">
    <source>
        <dbReference type="EMBL" id="QUS36234.1"/>
    </source>
</evidence>
<protein>
    <recommendedName>
        <fullName evidence="3">Sulfotransferase family protein</fullName>
    </recommendedName>
</protein>
<gene>
    <name evidence="1" type="ORF">GR316_08095</name>
</gene>